<evidence type="ECO:0000313" key="2">
    <source>
        <dbReference type="EMBL" id="MFH4976929.1"/>
    </source>
</evidence>
<feature type="chain" id="PRO_5044845696" evidence="1">
    <location>
        <begin position="16"/>
        <end position="208"/>
    </location>
</feature>
<comment type="caution">
    <text evidence="2">The sequence shown here is derived from an EMBL/GenBank/DDBJ whole genome shotgun (WGS) entry which is preliminary data.</text>
</comment>
<proteinExistence type="predicted"/>
<sequence length="208" mass="23516">MVWIFIVFCFAHVSSECIDNVTNVIHVGSFEDEDLPVFMEDLHVLTYDADYKPSCANGKPNVVLPGYATLIGGKLTVSKNYHLKGHSIVKMTMKTKGGTYFCRDGESIGILPNYFCRLVLCKFIGDELCEVLQKKGTHNVQELIDKANFNNKLKLPSPPCIFNLCLTDLFGGDWHTEFFLEYKGKRILHFQVPSIRPYLQVAVTPDSE</sequence>
<name>A0ABD6EFP1_9BILA</name>
<keyword evidence="1" id="KW-0732">Signal</keyword>
<organism evidence="2 3">
    <name type="scientific">Gnathostoma spinigerum</name>
    <dbReference type="NCBI Taxonomy" id="75299"/>
    <lineage>
        <taxon>Eukaryota</taxon>
        <taxon>Metazoa</taxon>
        <taxon>Ecdysozoa</taxon>
        <taxon>Nematoda</taxon>
        <taxon>Chromadorea</taxon>
        <taxon>Rhabditida</taxon>
        <taxon>Spirurina</taxon>
        <taxon>Gnathostomatomorpha</taxon>
        <taxon>Gnathostomatoidea</taxon>
        <taxon>Gnathostomatidae</taxon>
        <taxon>Gnathostoma</taxon>
    </lineage>
</organism>
<keyword evidence="3" id="KW-1185">Reference proteome</keyword>
<feature type="signal peptide" evidence="1">
    <location>
        <begin position="1"/>
        <end position="15"/>
    </location>
</feature>
<dbReference type="AlphaFoldDB" id="A0ABD6EFP1"/>
<reference evidence="2 3" key="1">
    <citation type="submission" date="2024-08" db="EMBL/GenBank/DDBJ databases">
        <title>Gnathostoma spinigerum genome.</title>
        <authorList>
            <person name="Gonzalez-Bertolin B."/>
            <person name="Monzon S."/>
            <person name="Zaballos A."/>
            <person name="Jimenez P."/>
            <person name="Dekumyoy P."/>
            <person name="Varona S."/>
            <person name="Cuesta I."/>
            <person name="Sumanam S."/>
            <person name="Adisakwattana P."/>
            <person name="Gasser R.B."/>
            <person name="Hernandez-Gonzalez A."/>
            <person name="Young N.D."/>
            <person name="Perteguer M.J."/>
        </authorList>
    </citation>
    <scope>NUCLEOTIDE SEQUENCE [LARGE SCALE GENOMIC DNA]</scope>
    <source>
        <strain evidence="2">AL3</strain>
        <tissue evidence="2">Liver</tissue>
    </source>
</reference>
<protein>
    <submittedName>
        <fullName evidence="2">Uncharacterized protein</fullName>
    </submittedName>
</protein>
<evidence type="ECO:0000313" key="3">
    <source>
        <dbReference type="Proteomes" id="UP001608902"/>
    </source>
</evidence>
<dbReference type="EMBL" id="JBGFUD010001929">
    <property type="protein sequence ID" value="MFH4976929.1"/>
    <property type="molecule type" value="Genomic_DNA"/>
</dbReference>
<evidence type="ECO:0000256" key="1">
    <source>
        <dbReference type="SAM" id="SignalP"/>
    </source>
</evidence>
<gene>
    <name evidence="2" type="ORF">AB6A40_003638</name>
</gene>
<accession>A0ABD6EFP1</accession>
<dbReference type="Proteomes" id="UP001608902">
    <property type="component" value="Unassembled WGS sequence"/>
</dbReference>